<organism evidence="4 5">
    <name type="scientific">Candidatus Caccoplasma intestinavium</name>
    <dbReference type="NCBI Taxonomy" id="2840716"/>
    <lineage>
        <taxon>Bacteria</taxon>
        <taxon>Pseudomonadati</taxon>
        <taxon>Bacteroidota</taxon>
        <taxon>Bacteroidia</taxon>
        <taxon>Bacteroidales</taxon>
        <taxon>Bacteroidaceae</taxon>
        <taxon>Bacteroidaceae incertae sedis</taxon>
        <taxon>Candidatus Caccoplasma</taxon>
    </lineage>
</organism>
<keyword evidence="1" id="KW-0547">Nucleotide-binding</keyword>
<sequence length="114" mass="12218">KKEKERIDKINQADSMIFQTEKQLKELGDKFPADKKATIEGALGKLKDAHKAQDIAAIDTAMAELNNALQAAAQDLYNAQGQQAGSQNAGNAQADNNSNKGDGGVTDVDFEEVK</sequence>
<dbReference type="Pfam" id="PF00012">
    <property type="entry name" value="HSP70"/>
    <property type="match status" value="1"/>
</dbReference>
<evidence type="ECO:0000256" key="3">
    <source>
        <dbReference type="SAM" id="MobiDB-lite"/>
    </source>
</evidence>
<feature type="compositionally biased region" description="Low complexity" evidence="3">
    <location>
        <begin position="80"/>
        <end position="99"/>
    </location>
</feature>
<dbReference type="FunFam" id="1.20.1270.10:FF:000001">
    <property type="entry name" value="Molecular chaperone DnaK"/>
    <property type="match status" value="1"/>
</dbReference>
<dbReference type="AlphaFoldDB" id="A0A9D1GFK6"/>
<protein>
    <submittedName>
        <fullName evidence="4">Hsp70 family protein</fullName>
    </submittedName>
</protein>
<accession>A0A9D1GFK6</accession>
<comment type="caution">
    <text evidence="4">The sequence shown here is derived from an EMBL/GenBank/DDBJ whole genome shotgun (WGS) entry which is preliminary data.</text>
</comment>
<dbReference type="Proteomes" id="UP000886722">
    <property type="component" value="Unassembled WGS sequence"/>
</dbReference>
<keyword evidence="2" id="KW-0067">ATP-binding</keyword>
<dbReference type="GO" id="GO:0140662">
    <property type="term" value="F:ATP-dependent protein folding chaperone"/>
    <property type="evidence" value="ECO:0007669"/>
    <property type="project" value="InterPro"/>
</dbReference>
<evidence type="ECO:0000313" key="5">
    <source>
        <dbReference type="Proteomes" id="UP000886722"/>
    </source>
</evidence>
<dbReference type="GO" id="GO:0005524">
    <property type="term" value="F:ATP binding"/>
    <property type="evidence" value="ECO:0007669"/>
    <property type="project" value="UniProtKB-KW"/>
</dbReference>
<reference evidence="4" key="1">
    <citation type="submission" date="2020-10" db="EMBL/GenBank/DDBJ databases">
        <authorList>
            <person name="Gilroy R."/>
        </authorList>
    </citation>
    <scope>NUCLEOTIDE SEQUENCE</scope>
    <source>
        <strain evidence="4">21143</strain>
    </source>
</reference>
<feature type="non-terminal residue" evidence="4">
    <location>
        <position position="1"/>
    </location>
</feature>
<evidence type="ECO:0000256" key="2">
    <source>
        <dbReference type="ARBA" id="ARBA00022840"/>
    </source>
</evidence>
<reference evidence="4" key="2">
    <citation type="journal article" date="2021" name="PeerJ">
        <title>Extensive microbial diversity within the chicken gut microbiome revealed by metagenomics and culture.</title>
        <authorList>
            <person name="Gilroy R."/>
            <person name="Ravi A."/>
            <person name="Getino M."/>
            <person name="Pursley I."/>
            <person name="Horton D.L."/>
            <person name="Alikhan N.F."/>
            <person name="Baker D."/>
            <person name="Gharbi K."/>
            <person name="Hall N."/>
            <person name="Watson M."/>
            <person name="Adriaenssens E.M."/>
            <person name="Foster-Nyarko E."/>
            <person name="Jarju S."/>
            <person name="Secka A."/>
            <person name="Antonio M."/>
            <person name="Oren A."/>
            <person name="Chaudhuri R.R."/>
            <person name="La Ragione R."/>
            <person name="Hildebrand F."/>
            <person name="Pallen M.J."/>
        </authorList>
    </citation>
    <scope>NUCLEOTIDE SEQUENCE</scope>
    <source>
        <strain evidence="4">21143</strain>
    </source>
</reference>
<dbReference type="SUPFAM" id="SSF100934">
    <property type="entry name" value="Heat shock protein 70kD (HSP70), C-terminal subdomain"/>
    <property type="match status" value="1"/>
</dbReference>
<name>A0A9D1GFK6_9BACT</name>
<proteinExistence type="predicted"/>
<gene>
    <name evidence="4" type="ORF">IAD06_08695</name>
</gene>
<dbReference type="InterPro" id="IPR029048">
    <property type="entry name" value="HSP70_C_sf"/>
</dbReference>
<feature type="region of interest" description="Disordered" evidence="3">
    <location>
        <begin position="80"/>
        <end position="114"/>
    </location>
</feature>
<evidence type="ECO:0000256" key="1">
    <source>
        <dbReference type="ARBA" id="ARBA00022741"/>
    </source>
</evidence>
<dbReference type="Gene3D" id="1.20.1270.10">
    <property type="match status" value="1"/>
</dbReference>
<dbReference type="EMBL" id="DVKT01000063">
    <property type="protein sequence ID" value="HIT40095.1"/>
    <property type="molecule type" value="Genomic_DNA"/>
</dbReference>
<dbReference type="InterPro" id="IPR013126">
    <property type="entry name" value="Hsp_70_fam"/>
</dbReference>
<evidence type="ECO:0000313" key="4">
    <source>
        <dbReference type="EMBL" id="HIT40095.1"/>
    </source>
</evidence>